<comment type="pathway">
    <text evidence="1">Nucleotide-sugar biosynthesis; UDP-alpha-D-glucuronate biosynthesis; UDP-alpha-D-glucuronate from UDP-alpha-D-glucose: step 1/1.</text>
</comment>
<feature type="binding site" evidence="10">
    <location>
        <position position="125"/>
    </location>
    <ligand>
        <name>NAD(+)</name>
        <dbReference type="ChEBI" id="CHEBI:57540"/>
    </ligand>
</feature>
<feature type="binding site" evidence="10">
    <location>
        <position position="332"/>
    </location>
    <ligand>
        <name>NAD(+)</name>
        <dbReference type="ChEBI" id="CHEBI:57540"/>
    </ligand>
</feature>
<evidence type="ECO:0000256" key="4">
    <source>
        <dbReference type="ARBA" id="ARBA00023002"/>
    </source>
</evidence>
<feature type="active site" description="Nucleophile" evidence="8">
    <location>
        <position position="264"/>
    </location>
</feature>
<evidence type="ECO:0000256" key="5">
    <source>
        <dbReference type="ARBA" id="ARBA00023027"/>
    </source>
</evidence>
<evidence type="ECO:0000256" key="10">
    <source>
        <dbReference type="PIRSR" id="PIRSR500134-3"/>
    </source>
</evidence>
<reference evidence="12" key="2">
    <citation type="journal article" date="2021" name="Microbiome">
        <title>Successional dynamics and alternative stable states in a saline activated sludge microbial community over 9 years.</title>
        <authorList>
            <person name="Wang Y."/>
            <person name="Ye J."/>
            <person name="Ju F."/>
            <person name="Liu L."/>
            <person name="Boyd J.A."/>
            <person name="Deng Y."/>
            <person name="Parks D.H."/>
            <person name="Jiang X."/>
            <person name="Yin X."/>
            <person name="Woodcroft B.J."/>
            <person name="Tyson G.W."/>
            <person name="Hugenholtz P."/>
            <person name="Polz M.F."/>
            <person name="Zhang T."/>
        </authorList>
    </citation>
    <scope>NUCLEOTIDE SEQUENCE</scope>
    <source>
        <strain evidence="12">HKST-UBA80</strain>
    </source>
</reference>
<dbReference type="PIRSF" id="PIRSF000124">
    <property type="entry name" value="UDPglc_GDPman_dh"/>
    <property type="match status" value="1"/>
</dbReference>
<dbReference type="InterPro" id="IPR014026">
    <property type="entry name" value="UDP-Glc/GDP-Man_DH_dimer"/>
</dbReference>
<dbReference type="GO" id="GO:0000271">
    <property type="term" value="P:polysaccharide biosynthetic process"/>
    <property type="evidence" value="ECO:0007669"/>
    <property type="project" value="InterPro"/>
</dbReference>
<feature type="binding site" evidence="10">
    <location>
        <position position="36"/>
    </location>
    <ligand>
        <name>NAD(+)</name>
        <dbReference type="ChEBI" id="CHEBI:57540"/>
    </ligand>
</feature>
<dbReference type="EC" id="1.1.1.22" evidence="3 7"/>
<accession>A0A955IVU4</accession>
<dbReference type="InterPro" id="IPR008927">
    <property type="entry name" value="6-PGluconate_DH-like_C_sf"/>
</dbReference>
<keyword evidence="4 7" id="KW-0560">Oxidoreductase</keyword>
<feature type="binding site" evidence="10">
    <location>
        <position position="31"/>
    </location>
    <ligand>
        <name>NAD(+)</name>
        <dbReference type="ChEBI" id="CHEBI:57540"/>
    </ligand>
</feature>
<dbReference type="AlphaFoldDB" id="A0A955IVU4"/>
<feature type="binding site" evidence="9">
    <location>
        <position position="208"/>
    </location>
    <ligand>
        <name>substrate</name>
    </ligand>
</feature>
<feature type="binding site" evidence="9">
    <location>
        <begin position="156"/>
        <end position="159"/>
    </location>
    <ligand>
        <name>substrate</name>
    </ligand>
</feature>
<sequence length="470" mass="52169">MKKVCVIGTGYVGLVGAAVFADWGNSVVGVDIDEKKIAKIEEGIMPIYEPGLDEVVLRNIKTGKLSFTTSLAEGMKDADMILICVGTPMSDTGAADLSYVWAVAKEIGQNLKKGDKYVVIITKSTVPVGTNERVKQIVREYAEEGVEFDVASNPEFLAEGRALEDMKETDRTVVGTENERALTVLREFYGHLDAPMVECDLRTAEMIKYASNAILATKISFINEIGQLCERAGADVGLVAKGMGYDKRIGRHFLNVSIGYGGSCFPKDVAALYKTSTEEAYDFKLLRSVMEVNDSQMHHFVRKIRKVFGINMEGKKIACLGLAFKADTDDIRDSKAIKIVRELRGHGATVSVYDPQAMENSRRELGDKDITYAEDMYSAVKDVDAVCILTEWGEFKNIDIEKLWRAMGSSKRKFVFDGRNLLDQKKVEAQGFTYFAVGKRTNGYNEFLLEDEEKRGFVTTALLKSQNGKK</sequence>
<dbReference type="SUPFAM" id="SSF51735">
    <property type="entry name" value="NAD(P)-binding Rossmann-fold domains"/>
    <property type="match status" value="1"/>
</dbReference>
<comment type="catalytic activity">
    <reaction evidence="6 7">
        <text>UDP-alpha-D-glucose + 2 NAD(+) + H2O = UDP-alpha-D-glucuronate + 2 NADH + 3 H(+)</text>
        <dbReference type="Rhea" id="RHEA:23596"/>
        <dbReference type="ChEBI" id="CHEBI:15377"/>
        <dbReference type="ChEBI" id="CHEBI:15378"/>
        <dbReference type="ChEBI" id="CHEBI:57540"/>
        <dbReference type="ChEBI" id="CHEBI:57945"/>
        <dbReference type="ChEBI" id="CHEBI:58052"/>
        <dbReference type="ChEBI" id="CHEBI:58885"/>
        <dbReference type="EC" id="1.1.1.22"/>
    </reaction>
</comment>
<organism evidence="12 13">
    <name type="scientific">candidate division WWE3 bacterium</name>
    <dbReference type="NCBI Taxonomy" id="2053526"/>
    <lineage>
        <taxon>Bacteria</taxon>
        <taxon>Katanobacteria</taxon>
    </lineage>
</organism>
<evidence type="ECO:0000259" key="11">
    <source>
        <dbReference type="SMART" id="SM00984"/>
    </source>
</evidence>
<dbReference type="Pfam" id="PF03720">
    <property type="entry name" value="UDPG_MGDP_dh_C"/>
    <property type="match status" value="1"/>
</dbReference>
<evidence type="ECO:0000256" key="1">
    <source>
        <dbReference type="ARBA" id="ARBA00004701"/>
    </source>
</evidence>
<dbReference type="SMART" id="SM00984">
    <property type="entry name" value="UDPG_MGDP_dh_C"/>
    <property type="match status" value="1"/>
</dbReference>
<dbReference type="InterPro" id="IPR036220">
    <property type="entry name" value="UDP-Glc/GDP-Man_DH_C_sf"/>
</dbReference>
<reference evidence="12" key="1">
    <citation type="submission" date="2020-04" db="EMBL/GenBank/DDBJ databases">
        <authorList>
            <person name="Zhang T."/>
        </authorList>
    </citation>
    <scope>NUCLEOTIDE SEQUENCE</scope>
    <source>
        <strain evidence="12">HKST-UBA80</strain>
    </source>
</reference>
<protein>
    <recommendedName>
        <fullName evidence="3 7">UDP-glucose 6-dehydrogenase</fullName>
        <ecNumber evidence="3 7">1.1.1.22</ecNumber>
    </recommendedName>
</protein>
<proteinExistence type="inferred from homology"/>
<dbReference type="SUPFAM" id="SSF52413">
    <property type="entry name" value="UDP-glucose/GDP-mannose dehydrogenase C-terminal domain"/>
    <property type="match status" value="1"/>
</dbReference>
<gene>
    <name evidence="12" type="ORF">KDA10_01435</name>
</gene>
<dbReference type="GO" id="GO:0003979">
    <property type="term" value="F:UDP-glucose 6-dehydrogenase activity"/>
    <property type="evidence" value="ECO:0007669"/>
    <property type="project" value="UniProtKB-EC"/>
</dbReference>
<evidence type="ECO:0000256" key="2">
    <source>
        <dbReference type="ARBA" id="ARBA00006601"/>
    </source>
</evidence>
<evidence type="ECO:0000256" key="9">
    <source>
        <dbReference type="PIRSR" id="PIRSR500134-2"/>
    </source>
</evidence>
<feature type="binding site" evidence="10">
    <location>
        <position position="87"/>
    </location>
    <ligand>
        <name>NAD(+)</name>
        <dbReference type="ChEBI" id="CHEBI:57540"/>
    </ligand>
</feature>
<feature type="binding site" evidence="9">
    <location>
        <position position="261"/>
    </location>
    <ligand>
        <name>substrate</name>
    </ligand>
</feature>
<name>A0A955IVU4_UNCKA</name>
<dbReference type="InterPro" id="IPR017476">
    <property type="entry name" value="UDP-Glc/GDP-Man"/>
</dbReference>
<feature type="binding site" evidence="9">
    <location>
        <begin position="253"/>
        <end position="257"/>
    </location>
    <ligand>
        <name>substrate</name>
    </ligand>
</feature>
<dbReference type="Pfam" id="PF00984">
    <property type="entry name" value="UDPG_MGDP_dh"/>
    <property type="match status" value="1"/>
</dbReference>
<dbReference type="Gene3D" id="1.20.5.100">
    <property type="entry name" value="Cytochrome c1, transmembrane anchor, C-terminal"/>
    <property type="match status" value="1"/>
</dbReference>
<keyword evidence="5 7" id="KW-0520">NAD</keyword>
<feature type="domain" description="UDP-glucose/GDP-mannose dehydrogenase C-terminal" evidence="11">
    <location>
        <begin position="318"/>
        <end position="424"/>
    </location>
</feature>
<feature type="binding site" evidence="10">
    <location>
        <position position="267"/>
    </location>
    <ligand>
        <name>NAD(+)</name>
        <dbReference type="ChEBI" id="CHEBI:57540"/>
    </ligand>
</feature>
<evidence type="ECO:0000313" key="13">
    <source>
        <dbReference type="Proteomes" id="UP000714817"/>
    </source>
</evidence>
<dbReference type="Proteomes" id="UP000714817">
    <property type="component" value="Unassembled WGS sequence"/>
</dbReference>
<evidence type="ECO:0000256" key="3">
    <source>
        <dbReference type="ARBA" id="ARBA00012954"/>
    </source>
</evidence>
<feature type="binding site" evidence="10">
    <location>
        <position position="159"/>
    </location>
    <ligand>
        <name>NAD(+)</name>
        <dbReference type="ChEBI" id="CHEBI:57540"/>
    </ligand>
</feature>
<dbReference type="SUPFAM" id="SSF48179">
    <property type="entry name" value="6-phosphogluconate dehydrogenase C-terminal domain-like"/>
    <property type="match status" value="1"/>
</dbReference>
<dbReference type="PIRSF" id="PIRSF500134">
    <property type="entry name" value="UDPglc_DH_bac"/>
    <property type="match status" value="1"/>
</dbReference>
<evidence type="ECO:0000256" key="6">
    <source>
        <dbReference type="ARBA" id="ARBA00047473"/>
    </source>
</evidence>
<evidence type="ECO:0000256" key="7">
    <source>
        <dbReference type="PIRNR" id="PIRNR000124"/>
    </source>
</evidence>
<evidence type="ECO:0000313" key="12">
    <source>
        <dbReference type="EMBL" id="MCA9302013.1"/>
    </source>
</evidence>
<comment type="caution">
    <text evidence="12">The sequence shown here is derived from an EMBL/GenBank/DDBJ whole genome shotgun (WGS) entry which is preliminary data.</text>
</comment>
<evidence type="ECO:0000256" key="8">
    <source>
        <dbReference type="PIRSR" id="PIRSR500134-1"/>
    </source>
</evidence>
<dbReference type="NCBIfam" id="TIGR03026">
    <property type="entry name" value="NDP-sugDHase"/>
    <property type="match status" value="1"/>
</dbReference>
<dbReference type="InterPro" id="IPR036291">
    <property type="entry name" value="NAD(P)-bd_dom_sf"/>
</dbReference>
<dbReference type="Pfam" id="PF03721">
    <property type="entry name" value="UDPG_MGDP_dh_N"/>
    <property type="match status" value="1"/>
</dbReference>
<dbReference type="EMBL" id="JAGQNY010000005">
    <property type="protein sequence ID" value="MCA9302013.1"/>
    <property type="molecule type" value="Genomic_DNA"/>
</dbReference>
<dbReference type="InterPro" id="IPR001732">
    <property type="entry name" value="UDP-Glc/GDP-Man_DH_N"/>
</dbReference>
<dbReference type="PANTHER" id="PTHR43750">
    <property type="entry name" value="UDP-GLUCOSE 6-DEHYDROGENASE TUAD"/>
    <property type="match status" value="1"/>
</dbReference>
<dbReference type="InterPro" id="IPR014027">
    <property type="entry name" value="UDP-Glc/GDP-Man_DH_C"/>
</dbReference>
<dbReference type="GO" id="GO:0051287">
    <property type="term" value="F:NAD binding"/>
    <property type="evidence" value="ECO:0007669"/>
    <property type="project" value="InterPro"/>
</dbReference>
<feature type="binding site" evidence="9">
    <location>
        <position position="325"/>
    </location>
    <ligand>
        <name>substrate</name>
    </ligand>
</feature>
<dbReference type="InterPro" id="IPR028357">
    <property type="entry name" value="UDPglc_DH_bac"/>
</dbReference>
<comment type="similarity">
    <text evidence="2 7">Belongs to the UDP-glucose/GDP-mannose dehydrogenase family.</text>
</comment>
<dbReference type="PANTHER" id="PTHR43750:SF3">
    <property type="entry name" value="UDP-GLUCOSE 6-DEHYDROGENASE TUAD"/>
    <property type="match status" value="1"/>
</dbReference>
<dbReference type="Gene3D" id="3.40.50.720">
    <property type="entry name" value="NAD(P)-binding Rossmann-like Domain"/>
    <property type="match status" value="2"/>
</dbReference>